<dbReference type="InterPro" id="IPR029787">
    <property type="entry name" value="Nucleotide_cyclase"/>
</dbReference>
<accession>A0ABX0Y0K1</accession>
<dbReference type="EMBL" id="JAATVY010000008">
    <property type="protein sequence ID" value="NJC70894.1"/>
    <property type="molecule type" value="Genomic_DNA"/>
</dbReference>
<dbReference type="CDD" id="cd01949">
    <property type="entry name" value="GGDEF"/>
    <property type="match status" value="1"/>
</dbReference>
<organism evidence="6 7">
    <name type="scientific">Planosporangium thailandense</name>
    <dbReference type="NCBI Taxonomy" id="765197"/>
    <lineage>
        <taxon>Bacteria</taxon>
        <taxon>Bacillati</taxon>
        <taxon>Actinomycetota</taxon>
        <taxon>Actinomycetes</taxon>
        <taxon>Micromonosporales</taxon>
        <taxon>Micromonosporaceae</taxon>
        <taxon>Planosporangium</taxon>
    </lineage>
</organism>
<dbReference type="CDD" id="cd01948">
    <property type="entry name" value="EAL"/>
    <property type="match status" value="1"/>
</dbReference>
<dbReference type="Gene3D" id="3.30.70.270">
    <property type="match status" value="1"/>
</dbReference>
<dbReference type="SMART" id="SM00086">
    <property type="entry name" value="PAC"/>
    <property type="match status" value="1"/>
</dbReference>
<feature type="domain" description="EAL" evidence="4">
    <location>
        <begin position="480"/>
        <end position="739"/>
    </location>
</feature>
<dbReference type="InterPro" id="IPR013655">
    <property type="entry name" value="PAS_fold_3"/>
</dbReference>
<dbReference type="NCBIfam" id="TIGR00229">
    <property type="entry name" value="sensory_box"/>
    <property type="match status" value="1"/>
</dbReference>
<dbReference type="InterPro" id="IPR000700">
    <property type="entry name" value="PAS-assoc_C"/>
</dbReference>
<feature type="region of interest" description="Disordered" evidence="1">
    <location>
        <begin position="1"/>
        <end position="48"/>
    </location>
</feature>
<feature type="compositionally biased region" description="Low complexity" evidence="1">
    <location>
        <begin position="35"/>
        <end position="48"/>
    </location>
</feature>
<sequence>MPGVTKKRARPPRGLGDAKPAAEGATVSAPRPDQAGRIPPGPAARRPGARQLAKAWAQAIAGTSFVSMGRRELESFLTDLAEQLVATAAVETFDPEVGYKVGAALVDAHFTQPASLDHTLRTLNEHLGGTVGSARGQALQGALAAGFAQALRDRTLVEQEEIRAAAMLAHSEAEAARWASEARFQAVFAGAVIGIVIADIEGQVIDVNQTTCDMLGYTQEEFRELTVNEFIHPEDAPGIWDAYRELTRGEREHIRLEKPYYRKDGTAVWTDLAVSLIRDQDGQPQYVVTMVEDITERHHLQTRLRHQALHDPLTQLPNRTLFFERLGQILEDAGEDARVGICYLDVDGFKMINDTLGHDMGDYLLLAVARKLHSSVCGPGQLVARTGGDEFVVLVERSAGPEQLVDIAEAALAAVRAPVQLGGHEITVSASVGVVERAAHTTSATELMKAADTTLHWAKRDGKNRWALFDADRHAREVTKFELSASLPAALERREFLVEYQPLVRLEDETVMGVEALVRWRHPTLGLLGPDRFIELSEETGLIVPLGQWVLGEACRQAAAWQRQYPQVDLVTSVNLAVRQVQDPNIVAAVNAILEETGLDPSSLQLELTESAVMGSPGQPLQTLHALADLGVRIAIDDFGTGYSNLAYLRSLPVHSLKLAGSFVAGLRPPDSPDPVDKEIVATLIKLAHTLHLTVTAEGVETSEQAARLRALGCDTAQGWHYAMPGSPDQVVALLKAAAREPSPAAG</sequence>
<dbReference type="SMART" id="SM00091">
    <property type="entry name" value="PAS"/>
    <property type="match status" value="1"/>
</dbReference>
<feature type="domain" description="GGDEF" evidence="5">
    <location>
        <begin position="337"/>
        <end position="471"/>
    </location>
</feature>
<dbReference type="InterPro" id="IPR043128">
    <property type="entry name" value="Rev_trsase/Diguanyl_cyclase"/>
</dbReference>
<evidence type="ECO:0000313" key="6">
    <source>
        <dbReference type="EMBL" id="NJC70894.1"/>
    </source>
</evidence>
<dbReference type="Pfam" id="PF00990">
    <property type="entry name" value="GGDEF"/>
    <property type="match status" value="1"/>
</dbReference>
<dbReference type="Gene3D" id="3.20.20.450">
    <property type="entry name" value="EAL domain"/>
    <property type="match status" value="1"/>
</dbReference>
<dbReference type="SUPFAM" id="SSF55073">
    <property type="entry name" value="Nucleotide cyclase"/>
    <property type="match status" value="1"/>
</dbReference>
<dbReference type="PANTHER" id="PTHR44757">
    <property type="entry name" value="DIGUANYLATE CYCLASE DGCP"/>
    <property type="match status" value="1"/>
</dbReference>
<dbReference type="Proteomes" id="UP000722989">
    <property type="component" value="Unassembled WGS sequence"/>
</dbReference>
<dbReference type="SUPFAM" id="SSF141868">
    <property type="entry name" value="EAL domain-like"/>
    <property type="match status" value="1"/>
</dbReference>
<dbReference type="InterPro" id="IPR001610">
    <property type="entry name" value="PAC"/>
</dbReference>
<evidence type="ECO:0000256" key="1">
    <source>
        <dbReference type="SAM" id="MobiDB-lite"/>
    </source>
</evidence>
<feature type="domain" description="PAC" evidence="3">
    <location>
        <begin position="254"/>
        <end position="306"/>
    </location>
</feature>
<proteinExistence type="predicted"/>
<gene>
    <name evidence="6" type="ORF">HC031_14385</name>
</gene>
<comment type="caution">
    <text evidence="6">The sequence shown here is derived from an EMBL/GenBank/DDBJ whole genome shotgun (WGS) entry which is preliminary data.</text>
</comment>
<dbReference type="InterPro" id="IPR052155">
    <property type="entry name" value="Biofilm_reg_signaling"/>
</dbReference>
<dbReference type="PROSITE" id="PS50887">
    <property type="entry name" value="GGDEF"/>
    <property type="match status" value="1"/>
</dbReference>
<evidence type="ECO:0000259" key="3">
    <source>
        <dbReference type="PROSITE" id="PS50113"/>
    </source>
</evidence>
<feature type="domain" description="PAS" evidence="2">
    <location>
        <begin position="180"/>
        <end position="250"/>
    </location>
</feature>
<evidence type="ECO:0000259" key="5">
    <source>
        <dbReference type="PROSITE" id="PS50887"/>
    </source>
</evidence>
<dbReference type="CDD" id="cd00130">
    <property type="entry name" value="PAS"/>
    <property type="match status" value="1"/>
</dbReference>
<evidence type="ECO:0000259" key="4">
    <source>
        <dbReference type="PROSITE" id="PS50883"/>
    </source>
</evidence>
<evidence type="ECO:0000259" key="2">
    <source>
        <dbReference type="PROSITE" id="PS50112"/>
    </source>
</evidence>
<dbReference type="NCBIfam" id="TIGR00254">
    <property type="entry name" value="GGDEF"/>
    <property type="match status" value="1"/>
</dbReference>
<dbReference type="SMART" id="SM00052">
    <property type="entry name" value="EAL"/>
    <property type="match status" value="1"/>
</dbReference>
<keyword evidence="7" id="KW-1185">Reference proteome</keyword>
<dbReference type="PANTHER" id="PTHR44757:SF2">
    <property type="entry name" value="BIOFILM ARCHITECTURE MAINTENANCE PROTEIN MBAA"/>
    <property type="match status" value="1"/>
</dbReference>
<dbReference type="Pfam" id="PF00563">
    <property type="entry name" value="EAL"/>
    <property type="match status" value="1"/>
</dbReference>
<dbReference type="PROSITE" id="PS50113">
    <property type="entry name" value="PAC"/>
    <property type="match status" value="1"/>
</dbReference>
<feature type="compositionally biased region" description="Basic residues" evidence="1">
    <location>
        <begin position="1"/>
        <end position="11"/>
    </location>
</feature>
<name>A0ABX0Y0K1_9ACTN</name>
<dbReference type="SUPFAM" id="SSF55785">
    <property type="entry name" value="PYP-like sensor domain (PAS domain)"/>
    <property type="match status" value="1"/>
</dbReference>
<dbReference type="Gene3D" id="3.30.450.20">
    <property type="entry name" value="PAS domain"/>
    <property type="match status" value="1"/>
</dbReference>
<dbReference type="InterPro" id="IPR035919">
    <property type="entry name" value="EAL_sf"/>
</dbReference>
<protein>
    <submittedName>
        <fullName evidence="6">EAL domain-containing protein</fullName>
    </submittedName>
</protein>
<dbReference type="SMART" id="SM00267">
    <property type="entry name" value="GGDEF"/>
    <property type="match status" value="1"/>
</dbReference>
<dbReference type="PROSITE" id="PS50883">
    <property type="entry name" value="EAL"/>
    <property type="match status" value="1"/>
</dbReference>
<reference evidence="6 7" key="1">
    <citation type="submission" date="2020-03" db="EMBL/GenBank/DDBJ databases">
        <title>WGS of the type strain of Planosporangium spp.</title>
        <authorList>
            <person name="Thawai C."/>
        </authorList>
    </citation>
    <scope>NUCLEOTIDE SEQUENCE [LARGE SCALE GENOMIC DNA]</scope>
    <source>
        <strain evidence="6 7">TBRC 5610</strain>
    </source>
</reference>
<dbReference type="InterPro" id="IPR000014">
    <property type="entry name" value="PAS"/>
</dbReference>
<evidence type="ECO:0000313" key="7">
    <source>
        <dbReference type="Proteomes" id="UP000722989"/>
    </source>
</evidence>
<dbReference type="InterPro" id="IPR001633">
    <property type="entry name" value="EAL_dom"/>
</dbReference>
<dbReference type="PROSITE" id="PS50112">
    <property type="entry name" value="PAS"/>
    <property type="match status" value="1"/>
</dbReference>
<dbReference type="InterPro" id="IPR000160">
    <property type="entry name" value="GGDEF_dom"/>
</dbReference>
<dbReference type="InterPro" id="IPR035965">
    <property type="entry name" value="PAS-like_dom_sf"/>
</dbReference>
<dbReference type="Pfam" id="PF08447">
    <property type="entry name" value="PAS_3"/>
    <property type="match status" value="1"/>
</dbReference>